<dbReference type="Gramene" id="arahy.Tifrunner.gnm2.ann2.Ah13g193900.1">
    <property type="protein sequence ID" value="arahy.Tifrunner.gnm2.ann2.Ah13g193900.1-CDS-1"/>
    <property type="gene ID" value="arahy.Tifrunner.gnm2.ann2.Ah13g193900"/>
</dbReference>
<feature type="chain" id="PRO_5019558922" description="Cell wall protein" evidence="2">
    <location>
        <begin position="26"/>
        <end position="120"/>
    </location>
</feature>
<evidence type="ECO:0000313" key="3">
    <source>
        <dbReference type="EMBL" id="RYR21593.1"/>
    </source>
</evidence>
<dbReference type="AlphaFoldDB" id="A0A445A562"/>
<feature type="region of interest" description="Disordered" evidence="1">
    <location>
        <begin position="74"/>
        <end position="120"/>
    </location>
</feature>
<accession>A0A445A562</accession>
<proteinExistence type="predicted"/>
<evidence type="ECO:0000256" key="1">
    <source>
        <dbReference type="SAM" id="MobiDB-lite"/>
    </source>
</evidence>
<keyword evidence="4" id="KW-1185">Reference proteome</keyword>
<dbReference type="Proteomes" id="UP000289738">
    <property type="component" value="Chromosome B03"/>
</dbReference>
<dbReference type="PANTHER" id="PTHR36733:SF1">
    <property type="entry name" value="CELL WALL PROTEIN-RELATED"/>
    <property type="match status" value="1"/>
</dbReference>
<feature type="signal peptide" evidence="2">
    <location>
        <begin position="1"/>
        <end position="25"/>
    </location>
</feature>
<gene>
    <name evidence="3" type="ORF">Ahy_B03g066899</name>
</gene>
<evidence type="ECO:0000256" key="2">
    <source>
        <dbReference type="SAM" id="SignalP"/>
    </source>
</evidence>
<evidence type="ECO:0008006" key="5">
    <source>
        <dbReference type="Google" id="ProtNLM"/>
    </source>
</evidence>
<dbReference type="EMBL" id="SDMP01000013">
    <property type="protein sequence ID" value="RYR21593.1"/>
    <property type="molecule type" value="Genomic_DNA"/>
</dbReference>
<dbReference type="PANTHER" id="PTHR36733">
    <property type="entry name" value="CELL WALL PROTEIN-RELATED"/>
    <property type="match status" value="1"/>
</dbReference>
<name>A0A445A562_ARAHY</name>
<sequence>MAHKASSYFIALILISNILLFSVSARTIAVNPNNDDKKFLFKSHGGVHIPGFGPVRFPPLGAIPNNPFTRGIGGGGAGAGAGPTGRSYVPGGDDTFVPNPGFEVPVPGGSGGRIPGSVHP</sequence>
<organism evidence="3 4">
    <name type="scientific">Arachis hypogaea</name>
    <name type="common">Peanut</name>
    <dbReference type="NCBI Taxonomy" id="3818"/>
    <lineage>
        <taxon>Eukaryota</taxon>
        <taxon>Viridiplantae</taxon>
        <taxon>Streptophyta</taxon>
        <taxon>Embryophyta</taxon>
        <taxon>Tracheophyta</taxon>
        <taxon>Spermatophyta</taxon>
        <taxon>Magnoliopsida</taxon>
        <taxon>eudicotyledons</taxon>
        <taxon>Gunneridae</taxon>
        <taxon>Pentapetalae</taxon>
        <taxon>rosids</taxon>
        <taxon>fabids</taxon>
        <taxon>Fabales</taxon>
        <taxon>Fabaceae</taxon>
        <taxon>Papilionoideae</taxon>
        <taxon>50 kb inversion clade</taxon>
        <taxon>dalbergioids sensu lato</taxon>
        <taxon>Dalbergieae</taxon>
        <taxon>Pterocarpus clade</taxon>
        <taxon>Arachis</taxon>
    </lineage>
</organism>
<reference evidence="3 4" key="1">
    <citation type="submission" date="2019-01" db="EMBL/GenBank/DDBJ databases">
        <title>Sequencing of cultivated peanut Arachis hypogaea provides insights into genome evolution and oil improvement.</title>
        <authorList>
            <person name="Chen X."/>
        </authorList>
    </citation>
    <scope>NUCLEOTIDE SEQUENCE [LARGE SCALE GENOMIC DNA]</scope>
    <source>
        <strain evidence="4">cv. Fuhuasheng</strain>
        <tissue evidence="3">Leaves</tissue>
    </source>
</reference>
<dbReference type="InterPro" id="IPR034565">
    <property type="entry name" value="Put_cell_wall"/>
</dbReference>
<keyword evidence="2" id="KW-0732">Signal</keyword>
<dbReference type="OrthoDB" id="1931827at2759"/>
<comment type="caution">
    <text evidence="3">The sequence shown here is derived from an EMBL/GenBank/DDBJ whole genome shotgun (WGS) entry which is preliminary data.</text>
</comment>
<evidence type="ECO:0000313" key="4">
    <source>
        <dbReference type="Proteomes" id="UP000289738"/>
    </source>
</evidence>
<feature type="compositionally biased region" description="Gly residues" evidence="1">
    <location>
        <begin position="74"/>
        <end position="83"/>
    </location>
</feature>
<protein>
    <recommendedName>
        <fullName evidence="5">Cell wall protein</fullName>
    </recommendedName>
</protein>